<name>S5T771_9GAMM</name>
<keyword evidence="3" id="KW-1185">Reference proteome</keyword>
<dbReference type="EMBL" id="CP005996">
    <property type="protein sequence ID" value="AGS39631.1"/>
    <property type="molecule type" value="Genomic_DNA"/>
</dbReference>
<accession>S5T771</accession>
<dbReference type="InterPro" id="IPR044020">
    <property type="entry name" value="DUF5676"/>
</dbReference>
<proteinExistence type="predicted"/>
<dbReference type="PATRIC" id="fig|1198232.3.peg.1297"/>
<dbReference type="HOGENOM" id="CLU_181345_0_0_6"/>
<gene>
    <name evidence="2" type="ORF">CYCME_1302</name>
</gene>
<dbReference type="KEGG" id="cza:CYCME_1302"/>
<keyword evidence="1" id="KW-0472">Membrane</keyword>
<evidence type="ECO:0000313" key="3">
    <source>
        <dbReference type="Proteomes" id="UP000015380"/>
    </source>
</evidence>
<dbReference type="AlphaFoldDB" id="S5T771"/>
<keyword evidence="1" id="KW-1133">Transmembrane helix</keyword>
<feature type="transmembrane region" description="Helical" evidence="1">
    <location>
        <begin position="6"/>
        <end position="30"/>
    </location>
</feature>
<feature type="transmembrane region" description="Helical" evidence="1">
    <location>
        <begin position="51"/>
        <end position="80"/>
    </location>
</feature>
<reference evidence="3" key="2">
    <citation type="journal article" date="2016" name="Environ. Microbiol. Rep.">
        <title>Analysis of defence systems and a conjugative IncP-1 plasmid in the marine polyaromatic hydrocarbons-degrading bacterium Cycloclasticus sp. 78-ME.</title>
        <authorList>
            <person name="Yakimov M.M."/>
            <person name="Crisafi F."/>
            <person name="Messina E."/>
            <person name="Smedile F."/>
            <person name="Lopatina A."/>
            <person name="Denaro R."/>
            <person name="Pieper D.H."/>
            <person name="Golyshin P.N."/>
            <person name="Giuliano L."/>
        </authorList>
    </citation>
    <scope>NUCLEOTIDE SEQUENCE [LARGE SCALE GENOMIC DNA]</scope>
    <source>
        <strain evidence="3">78-ME</strain>
    </source>
</reference>
<dbReference type="Pfam" id="PF18926">
    <property type="entry name" value="DUF5676"/>
    <property type="match status" value="1"/>
</dbReference>
<evidence type="ECO:0000256" key="1">
    <source>
        <dbReference type="SAM" id="Phobius"/>
    </source>
</evidence>
<organism evidence="2 3">
    <name type="scientific">Cycloclasticus zancles 78-ME</name>
    <dbReference type="NCBI Taxonomy" id="1198232"/>
    <lineage>
        <taxon>Bacteria</taxon>
        <taxon>Pseudomonadati</taxon>
        <taxon>Pseudomonadota</taxon>
        <taxon>Gammaproteobacteria</taxon>
        <taxon>Thiotrichales</taxon>
        <taxon>Piscirickettsiaceae</taxon>
        <taxon>Cycloclasticus</taxon>
    </lineage>
</organism>
<keyword evidence="1" id="KW-0812">Transmembrane</keyword>
<dbReference type="eggNOG" id="ENOG5032RW4">
    <property type="taxonomic scope" value="Bacteria"/>
</dbReference>
<reference evidence="2 3" key="1">
    <citation type="submission" date="2013-05" db="EMBL/GenBank/DDBJ databases">
        <title>Between feast and famine: a lifestyle of most important marine PAH-degrading bacterium Cycloclasticus sp. 7ME.</title>
        <authorList>
            <person name="Yakimov M.M."/>
            <person name="Messina E."/>
            <person name="Genovese M."/>
            <person name="Denaro R."/>
            <person name="Crisafi F."/>
            <person name="Russo D."/>
            <person name="Cappello S."/>
            <person name="Santisi S."/>
            <person name="Smedile F."/>
            <person name="Golyshina O.V."/>
            <person name="Tran H."/>
            <person name="Pieper D.H."/>
            <person name="Golyshin P.N."/>
            <person name="Giuliano L."/>
        </authorList>
    </citation>
    <scope>NUCLEOTIDE SEQUENCE [LARGE SCALE GENOMIC DNA]</scope>
    <source>
        <strain evidence="2 3">78-ME</strain>
    </source>
</reference>
<sequence>MTLNAYKFGLASAISFSVIWLVCSLLVWLFPKMTMGIAGEMLHADMTSLGWQISSTGVVTGLIGWAVTAGVIGWFLVVIYNKL</sequence>
<evidence type="ECO:0000313" key="2">
    <source>
        <dbReference type="EMBL" id="AGS39631.1"/>
    </source>
</evidence>
<dbReference type="RefSeq" id="WP_020932479.1">
    <property type="nucleotide sequence ID" value="NC_021917.1"/>
</dbReference>
<dbReference type="Proteomes" id="UP000015380">
    <property type="component" value="Chromosome"/>
</dbReference>
<protein>
    <submittedName>
        <fullName evidence="2">Uncharacterized protein</fullName>
    </submittedName>
</protein>